<reference evidence="1" key="1">
    <citation type="submission" date="2022-06" db="EMBL/GenBank/DDBJ databases">
        <title>Alkalicoccobacillus porphyridii sp. nov., isolated from a marine red alga, Porphyridium purpureum and reclassification of Shouchella plakortidis and Shouchella gibsonii as Alkalicoccobacillus plakortidis comb. nov. and Alkalicoccobacillus gibsonii comb. nov.</title>
        <authorList>
            <person name="Kim K.H."/>
            <person name="Lee J.K."/>
            <person name="Han D.M."/>
            <person name="Baek J.H."/>
            <person name="Jeon C.O."/>
        </authorList>
    </citation>
    <scope>NUCLEOTIDE SEQUENCE</scope>
    <source>
        <strain evidence="1">DSM 19153</strain>
    </source>
</reference>
<dbReference type="InterPro" id="IPR036188">
    <property type="entry name" value="FAD/NAD-bd_sf"/>
</dbReference>
<protein>
    <recommendedName>
        <fullName evidence="3">Flavoprotein involved in K+ transport</fullName>
    </recommendedName>
</protein>
<accession>A0ABT0XNE7</accession>
<evidence type="ECO:0000313" key="2">
    <source>
        <dbReference type="Proteomes" id="UP001203665"/>
    </source>
</evidence>
<comment type="caution">
    <text evidence="1">The sequence shown here is derived from an EMBL/GenBank/DDBJ whole genome shotgun (WGS) entry which is preliminary data.</text>
</comment>
<proteinExistence type="predicted"/>
<dbReference type="EMBL" id="JAMQJY010000004">
    <property type="protein sequence ID" value="MCM2677432.1"/>
    <property type="molecule type" value="Genomic_DNA"/>
</dbReference>
<evidence type="ECO:0000313" key="1">
    <source>
        <dbReference type="EMBL" id="MCM2677432.1"/>
    </source>
</evidence>
<sequence length="129" mass="14860">MKRVSRVLKIERGKSYFQKDHPIEINSIIWATGFRNRYDWIHIDGVVDSEGKPVHSYGESVVNGLYFIGLSWQSRRSSALIYGVDKDANYVAKLILKSQSIIFEAKERDDVLIVEDNGESHYYYALVEG</sequence>
<name>A0ABT0XNE7_9BACI</name>
<gene>
    <name evidence="1" type="ORF">NDM98_19625</name>
</gene>
<dbReference type="Proteomes" id="UP001203665">
    <property type="component" value="Unassembled WGS sequence"/>
</dbReference>
<dbReference type="Gene3D" id="3.50.50.60">
    <property type="entry name" value="FAD/NAD(P)-binding domain"/>
    <property type="match status" value="1"/>
</dbReference>
<dbReference type="RefSeq" id="WP_251611224.1">
    <property type="nucleotide sequence ID" value="NZ_JAMQJY010000004.1"/>
</dbReference>
<organism evidence="1 2">
    <name type="scientific">Alkalicoccobacillus plakortidis</name>
    <dbReference type="NCBI Taxonomy" id="444060"/>
    <lineage>
        <taxon>Bacteria</taxon>
        <taxon>Bacillati</taxon>
        <taxon>Bacillota</taxon>
        <taxon>Bacilli</taxon>
        <taxon>Bacillales</taxon>
        <taxon>Bacillaceae</taxon>
        <taxon>Alkalicoccobacillus</taxon>
    </lineage>
</organism>
<keyword evidence="2" id="KW-1185">Reference proteome</keyword>
<evidence type="ECO:0008006" key="3">
    <source>
        <dbReference type="Google" id="ProtNLM"/>
    </source>
</evidence>